<dbReference type="Proteomes" id="UP000461754">
    <property type="component" value="Unassembled WGS sequence"/>
</dbReference>
<keyword evidence="12 14" id="KW-0378">Hydrolase</keyword>
<comment type="function">
    <text evidence="3 14 16">Endonuclease that specifically degrades the RNA of RNA-DNA hybrids.</text>
</comment>
<dbReference type="EC" id="3.1.26.4" evidence="6 14"/>
<dbReference type="RefSeq" id="WP_154576642.1">
    <property type="nucleotide sequence ID" value="NZ_VUMO01000010.1"/>
</dbReference>
<evidence type="ECO:0000313" key="19">
    <source>
        <dbReference type="Proteomes" id="UP000461754"/>
    </source>
</evidence>
<keyword evidence="10 14" id="KW-0479">Metal-binding</keyword>
<comment type="cofactor">
    <cofactor evidence="2">
        <name>Mg(2+)</name>
        <dbReference type="ChEBI" id="CHEBI:18420"/>
    </cofactor>
</comment>
<evidence type="ECO:0000256" key="14">
    <source>
        <dbReference type="HAMAP-Rule" id="MF_00052"/>
    </source>
</evidence>
<dbReference type="Pfam" id="PF01351">
    <property type="entry name" value="RNase_HII"/>
    <property type="match status" value="1"/>
</dbReference>
<evidence type="ECO:0000256" key="11">
    <source>
        <dbReference type="ARBA" id="ARBA00022759"/>
    </source>
</evidence>
<gene>
    <name evidence="14" type="primary">rnhB</name>
    <name evidence="18" type="ORF">FYJ52_07645</name>
</gene>
<reference evidence="18 19" key="1">
    <citation type="submission" date="2019-08" db="EMBL/GenBank/DDBJ databases">
        <title>In-depth cultivation of the pig gut microbiome towards novel bacterial diversity and tailored functional studies.</title>
        <authorList>
            <person name="Wylensek D."/>
            <person name="Hitch T.C.A."/>
            <person name="Clavel T."/>
        </authorList>
    </citation>
    <scope>NUCLEOTIDE SEQUENCE [LARGE SCALE GENOMIC DNA]</scope>
    <source>
        <strain evidence="18 19">RF-744-FAT-4</strain>
    </source>
</reference>
<organism evidence="18 19">
    <name type="scientific">Pseudoramibacter porci</name>
    <dbReference type="NCBI Taxonomy" id="2606631"/>
    <lineage>
        <taxon>Bacteria</taxon>
        <taxon>Bacillati</taxon>
        <taxon>Bacillota</taxon>
        <taxon>Clostridia</taxon>
        <taxon>Eubacteriales</taxon>
        <taxon>Eubacteriaceae</taxon>
        <taxon>Pseudoramibacter</taxon>
    </lineage>
</organism>
<sequence>MTQNFDKIQLSKLTIREIEHLIHQLPNNELPQILSHLDNDPRKGVQVLAQKKRKQVQKRIASIEKIRQKKQIENELHAQDFQLIAGIDEVGRGPLAGPVVAAAVIMPRKSCILGIDDSKKLSEKSREKFDLEIRKEAIAIGIGQVEPKVIDQINILEATKLAMNRAVEQLQPIPDLLLIDAVQLPSTIPVKAIIHGDGRCYSIGAASIVAKVYRDKLMKAYAKQFPQYGFENNKGYGSAEHIDAIHQFGATSIHRKTFIKKFI</sequence>
<evidence type="ECO:0000256" key="16">
    <source>
        <dbReference type="RuleBase" id="RU003515"/>
    </source>
</evidence>
<evidence type="ECO:0000256" key="9">
    <source>
        <dbReference type="ARBA" id="ARBA00022722"/>
    </source>
</evidence>
<dbReference type="NCBIfam" id="NF000595">
    <property type="entry name" value="PRK00015.1-3"/>
    <property type="match status" value="1"/>
</dbReference>
<dbReference type="HAMAP" id="MF_00052_B">
    <property type="entry name" value="RNase_HII_B"/>
    <property type="match status" value="1"/>
</dbReference>
<evidence type="ECO:0000256" key="6">
    <source>
        <dbReference type="ARBA" id="ARBA00012180"/>
    </source>
</evidence>
<dbReference type="CDD" id="cd07182">
    <property type="entry name" value="RNase_HII_bacteria_HII_like"/>
    <property type="match status" value="1"/>
</dbReference>
<comment type="subcellular location">
    <subcellularLocation>
        <location evidence="4 14">Cytoplasm</location>
    </subcellularLocation>
</comment>
<evidence type="ECO:0000256" key="12">
    <source>
        <dbReference type="ARBA" id="ARBA00022801"/>
    </source>
</evidence>
<keyword evidence="9 14" id="KW-0540">Nuclease</keyword>
<accession>A0A7X2NGZ2</accession>
<dbReference type="PANTHER" id="PTHR10954">
    <property type="entry name" value="RIBONUCLEASE H2 SUBUNIT A"/>
    <property type="match status" value="1"/>
</dbReference>
<name>A0A7X2NGZ2_9FIRM</name>
<feature type="binding site" evidence="14 15">
    <location>
        <position position="89"/>
    </location>
    <ligand>
        <name>a divalent metal cation</name>
        <dbReference type="ChEBI" id="CHEBI:60240"/>
    </ligand>
</feature>
<dbReference type="GO" id="GO:0006298">
    <property type="term" value="P:mismatch repair"/>
    <property type="evidence" value="ECO:0007669"/>
    <property type="project" value="TreeGrafter"/>
</dbReference>
<evidence type="ECO:0000313" key="18">
    <source>
        <dbReference type="EMBL" id="MSS20268.1"/>
    </source>
</evidence>
<feature type="binding site" evidence="14 15">
    <location>
        <position position="180"/>
    </location>
    <ligand>
        <name>a divalent metal cation</name>
        <dbReference type="ChEBI" id="CHEBI:60240"/>
    </ligand>
</feature>
<evidence type="ECO:0000256" key="7">
    <source>
        <dbReference type="ARBA" id="ARBA00019179"/>
    </source>
</evidence>
<evidence type="ECO:0000259" key="17">
    <source>
        <dbReference type="PROSITE" id="PS51975"/>
    </source>
</evidence>
<comment type="caution">
    <text evidence="18">The sequence shown here is derived from an EMBL/GenBank/DDBJ whole genome shotgun (WGS) entry which is preliminary data.</text>
</comment>
<dbReference type="GO" id="GO:0003723">
    <property type="term" value="F:RNA binding"/>
    <property type="evidence" value="ECO:0007669"/>
    <property type="project" value="UniProtKB-UniRule"/>
</dbReference>
<evidence type="ECO:0000256" key="3">
    <source>
        <dbReference type="ARBA" id="ARBA00004065"/>
    </source>
</evidence>
<dbReference type="PANTHER" id="PTHR10954:SF18">
    <property type="entry name" value="RIBONUCLEASE HII"/>
    <property type="match status" value="1"/>
</dbReference>
<dbReference type="AlphaFoldDB" id="A0A7X2NGZ2"/>
<keyword evidence="19" id="KW-1185">Reference proteome</keyword>
<dbReference type="InterPro" id="IPR001352">
    <property type="entry name" value="RNase_HII/HIII"/>
</dbReference>
<dbReference type="InterPro" id="IPR022898">
    <property type="entry name" value="RNase_HII"/>
</dbReference>
<keyword evidence="11 14" id="KW-0255">Endonuclease</keyword>
<dbReference type="EMBL" id="VUMO01000010">
    <property type="protein sequence ID" value="MSS20268.1"/>
    <property type="molecule type" value="Genomic_DNA"/>
</dbReference>
<keyword evidence="13 14" id="KW-0464">Manganese</keyword>
<feature type="binding site" evidence="14 15">
    <location>
        <position position="88"/>
    </location>
    <ligand>
        <name>a divalent metal cation</name>
        <dbReference type="ChEBI" id="CHEBI:60240"/>
    </ligand>
</feature>
<dbReference type="GO" id="GO:0032299">
    <property type="term" value="C:ribonuclease H2 complex"/>
    <property type="evidence" value="ECO:0007669"/>
    <property type="project" value="TreeGrafter"/>
</dbReference>
<dbReference type="NCBIfam" id="NF000594">
    <property type="entry name" value="PRK00015.1-1"/>
    <property type="match status" value="1"/>
</dbReference>
<evidence type="ECO:0000256" key="15">
    <source>
        <dbReference type="PROSITE-ProRule" id="PRU01319"/>
    </source>
</evidence>
<comment type="cofactor">
    <cofactor evidence="14 15">
        <name>Mn(2+)</name>
        <dbReference type="ChEBI" id="CHEBI:29035"/>
    </cofactor>
    <cofactor evidence="14 15">
        <name>Mg(2+)</name>
        <dbReference type="ChEBI" id="CHEBI:18420"/>
    </cofactor>
    <text evidence="14 15">Manganese or magnesium. Binds 1 divalent metal ion per monomer in the absence of substrate. May bind a second metal ion after substrate binding.</text>
</comment>
<dbReference type="GO" id="GO:0030145">
    <property type="term" value="F:manganese ion binding"/>
    <property type="evidence" value="ECO:0007669"/>
    <property type="project" value="UniProtKB-UniRule"/>
</dbReference>
<dbReference type="InterPro" id="IPR024567">
    <property type="entry name" value="RNase_HII/HIII_dom"/>
</dbReference>
<dbReference type="GO" id="GO:0004523">
    <property type="term" value="F:RNA-DNA hybrid ribonuclease activity"/>
    <property type="evidence" value="ECO:0007669"/>
    <property type="project" value="UniProtKB-UniRule"/>
</dbReference>
<dbReference type="InterPro" id="IPR036397">
    <property type="entry name" value="RNaseH_sf"/>
</dbReference>
<evidence type="ECO:0000256" key="13">
    <source>
        <dbReference type="ARBA" id="ARBA00023211"/>
    </source>
</evidence>
<evidence type="ECO:0000256" key="5">
    <source>
        <dbReference type="ARBA" id="ARBA00007383"/>
    </source>
</evidence>
<keyword evidence="8 14" id="KW-0963">Cytoplasm</keyword>
<protein>
    <recommendedName>
        <fullName evidence="7 14">Ribonuclease HII</fullName>
        <shortName evidence="14">RNase HII</shortName>
        <ecNumber evidence="6 14">3.1.26.4</ecNumber>
    </recommendedName>
</protein>
<dbReference type="FunFam" id="3.30.420.10:FF:000006">
    <property type="entry name" value="Ribonuclease HII"/>
    <property type="match status" value="1"/>
</dbReference>
<evidence type="ECO:0000256" key="1">
    <source>
        <dbReference type="ARBA" id="ARBA00000077"/>
    </source>
</evidence>
<evidence type="ECO:0000256" key="8">
    <source>
        <dbReference type="ARBA" id="ARBA00022490"/>
    </source>
</evidence>
<proteinExistence type="inferred from homology"/>
<dbReference type="GO" id="GO:0005737">
    <property type="term" value="C:cytoplasm"/>
    <property type="evidence" value="ECO:0007669"/>
    <property type="project" value="UniProtKB-SubCell"/>
</dbReference>
<evidence type="ECO:0000256" key="2">
    <source>
        <dbReference type="ARBA" id="ARBA00001946"/>
    </source>
</evidence>
<dbReference type="PROSITE" id="PS51975">
    <property type="entry name" value="RNASE_H_2"/>
    <property type="match status" value="1"/>
</dbReference>
<comment type="similarity">
    <text evidence="5 14 16">Belongs to the RNase HII family.</text>
</comment>
<evidence type="ECO:0000256" key="4">
    <source>
        <dbReference type="ARBA" id="ARBA00004496"/>
    </source>
</evidence>
<dbReference type="SUPFAM" id="SSF53098">
    <property type="entry name" value="Ribonuclease H-like"/>
    <property type="match status" value="1"/>
</dbReference>
<feature type="domain" description="RNase H type-2" evidence="17">
    <location>
        <begin position="82"/>
        <end position="263"/>
    </location>
</feature>
<evidence type="ECO:0000256" key="10">
    <source>
        <dbReference type="ARBA" id="ARBA00022723"/>
    </source>
</evidence>
<dbReference type="Gene3D" id="3.30.420.10">
    <property type="entry name" value="Ribonuclease H-like superfamily/Ribonuclease H"/>
    <property type="match status" value="1"/>
</dbReference>
<comment type="catalytic activity">
    <reaction evidence="1 14 15 16">
        <text>Endonucleolytic cleavage to 5'-phosphomonoester.</text>
        <dbReference type="EC" id="3.1.26.4"/>
    </reaction>
</comment>
<dbReference type="InterPro" id="IPR012337">
    <property type="entry name" value="RNaseH-like_sf"/>
</dbReference>
<dbReference type="GO" id="GO:0043137">
    <property type="term" value="P:DNA replication, removal of RNA primer"/>
    <property type="evidence" value="ECO:0007669"/>
    <property type="project" value="TreeGrafter"/>
</dbReference>